<reference key="1">
    <citation type="submission" date="2009-08" db="EMBL/GenBank/DDBJ databases">
        <title>The genome sequence of Spirochaeta thermophila DSM6192.</title>
        <authorList>
            <person name="Angelov A."/>
            <person name="Mientus M."/>
            <person name="Wittenberg S."/>
            <person name="Lehmann R."/>
            <person name="Liesegang H."/>
            <person name="Daniel R."/>
            <person name="Liebl W."/>
        </authorList>
    </citation>
    <scope>NUCLEOTIDE SEQUENCE</scope>
    <source>
        <strain>DSM 6192</strain>
    </source>
</reference>
<sequence length="978" mass="110997">MSEHLDPSIYDLEAEELDSYRREEVFPSPPEGERKYWRLIREAATSPSQSIPFLSAVQLDQLRSPADRMGLERLFLAYLTHGGPTWLNPYPLLQRLERSLEKYLGPQKALAPLVDLLTRLAERGISPHGFLLYVVLPRMEGDFNWREWEDHHFPAFRIIGELLVSLKQEPPFDKPVLGDEHLHLARDVVLIKYLARPLARLPGTELQRGDLILEYQSVWRSLHLASTTFIHFLRTHVLGPLYTLSGKLSLDQIIELLAPLPELEPLLASLPPEKGLSVHLYHALPEREILKRTTKGYLPSHVIKELAAYTRLVVRLLPRPLGIPVLRLIAYLLRMRMEPDLGRAILSLAESLPPKGGLVLYKWHLRRLLSTPRTQREAFITETAGHQGVHPAYPFTEELFPDPEETHQRHAFAEYAKLLSVEPDRIKGAADIVDLYLRRHPELEPVFSLIREDILEGRDRRWDPERISLYDRATGPIHAPFLRTLIPGMGSLFYTAPKSPSFQELASRYPVSPTLPPLAHTFPLALTASTPQLWEEASVKERIALQPLLAVSAVFRAPLSSPPEQEVFRAISRKLLSLREPLQEAYQELAAAPAQGPEAERLRRRYDHLLARQRALRTALGLYQEASGHLRFLIALVVGAHFGKSDPHLSGLALSWALARYRHDPLLAKQIAYLSEDLAEDDLSLAQLSQITLSLEHLFRLVADDPHIRDVLDHTAAEHQEALAPFLLTRRKTLTLDAVDAALKRLCRYHQMLAEQAKWQELLSRTYRQEEPPHTFKLYLSKTPLDAYYGDMGGICLSEHPEAITNPDLYVARLADLTSGTIQGVAVLYRNTVPSQSMGGRPYWFAFAINPLPSLCRKLSNAQLLQMYLNYRILFEELSRRTGMPVLLPGISSWGIISNNDHLRRIILRYELMRKPPVLKDAAGFSFYYHEYQYAHAACIIDPARPDSFTARRDLEALSAHLAPGNATAPAPSDPVSA</sequence>
<dbReference type="EMBL" id="CP001698">
    <property type="protein sequence ID" value="ADN02573.1"/>
    <property type="molecule type" value="Genomic_DNA"/>
</dbReference>
<reference evidence="1 2" key="2">
    <citation type="journal article" date="2010" name="J. Bacteriol.">
        <title>Genome sequence of the polysaccharide-degrading, thermophilic anaerobe Spirochaeta thermophila DSM 6192.</title>
        <authorList>
            <person name="Angelov A."/>
            <person name="Liebl S."/>
            <person name="Ballschmiter M."/>
            <person name="Bomeke M."/>
            <person name="Lehmann R."/>
            <person name="Liesegang H."/>
            <person name="Daniel R."/>
            <person name="Liebl W."/>
        </authorList>
    </citation>
    <scope>NUCLEOTIDE SEQUENCE [LARGE SCALE GENOMIC DNA]</scope>
    <source>
        <strain evidence="2">ATCC 49972 / DSM 6192 / RI 19.B1</strain>
    </source>
</reference>
<dbReference type="HOGENOM" id="CLU_304013_0_0_12"/>
<dbReference type="KEGG" id="sta:STHERM_c16330"/>
<protein>
    <submittedName>
        <fullName evidence="1">Uncharacterized protein</fullName>
    </submittedName>
</protein>
<dbReference type="Proteomes" id="UP000001296">
    <property type="component" value="Chromosome"/>
</dbReference>
<dbReference type="RefSeq" id="WP_013314412.1">
    <property type="nucleotide sequence ID" value="NC_014484.1"/>
</dbReference>
<organism evidence="1 2">
    <name type="scientific">Winmispira thermophila (strain ATCC 49972 / DSM 6192 / RI 19.B1)</name>
    <name type="common">Spirochaeta thermophila</name>
    <dbReference type="NCBI Taxonomy" id="665571"/>
    <lineage>
        <taxon>Bacteria</taxon>
        <taxon>Pseudomonadati</taxon>
        <taxon>Spirochaetota</taxon>
        <taxon>Spirochaetia</taxon>
        <taxon>Winmispirales</taxon>
        <taxon>Winmispiraceae</taxon>
        <taxon>Winmispira</taxon>
    </lineage>
</organism>
<evidence type="ECO:0000313" key="2">
    <source>
        <dbReference type="Proteomes" id="UP000001296"/>
    </source>
</evidence>
<name>E0RNI2_WINT6</name>
<dbReference type="PaxDb" id="665571-STHERM_c16330"/>
<gene>
    <name evidence="1" type="ordered locus">STHERM_c16330</name>
</gene>
<evidence type="ECO:0000313" key="1">
    <source>
        <dbReference type="EMBL" id="ADN02573.1"/>
    </source>
</evidence>
<dbReference type="AlphaFoldDB" id="E0RNI2"/>
<accession>E0RNI2</accession>
<proteinExistence type="predicted"/>